<evidence type="ECO:0000256" key="2">
    <source>
        <dbReference type="ARBA" id="ARBA00022833"/>
    </source>
</evidence>
<dbReference type="SUPFAM" id="SSF57716">
    <property type="entry name" value="Glucocorticoid receptor-like (DNA-binding domain)"/>
    <property type="match status" value="1"/>
</dbReference>
<feature type="compositionally biased region" description="Polar residues" evidence="5">
    <location>
        <begin position="604"/>
        <end position="620"/>
    </location>
</feature>
<feature type="region of interest" description="Disordered" evidence="5">
    <location>
        <begin position="351"/>
        <end position="374"/>
    </location>
</feature>
<keyword evidence="8" id="KW-1185">Reference proteome</keyword>
<dbReference type="PANTHER" id="PTHR24206">
    <property type="entry name" value="OS06G0237300 PROTEIN"/>
    <property type="match status" value="1"/>
</dbReference>
<evidence type="ECO:0000256" key="4">
    <source>
        <dbReference type="PROSITE-ProRule" id="PRU00125"/>
    </source>
</evidence>
<comment type="caution">
    <text evidence="7">The sequence shown here is derived from an EMBL/GenBank/DDBJ whole genome shotgun (WGS) entry which is preliminary data.</text>
</comment>
<dbReference type="Proteomes" id="UP001228049">
    <property type="component" value="Unassembled WGS sequence"/>
</dbReference>
<dbReference type="GO" id="GO:0046872">
    <property type="term" value="F:metal ion binding"/>
    <property type="evidence" value="ECO:0007669"/>
    <property type="project" value="UniProtKB-KW"/>
</dbReference>
<protein>
    <submittedName>
        <fullName evidence="7">LIM domain containing protein 2</fullName>
    </submittedName>
</protein>
<reference evidence="7" key="1">
    <citation type="submission" date="2023-04" db="EMBL/GenBank/DDBJ databases">
        <title>Chromosome-level genome of Chaenocephalus aceratus.</title>
        <authorList>
            <person name="Park H."/>
        </authorList>
    </citation>
    <scope>NUCLEOTIDE SEQUENCE</scope>
    <source>
        <strain evidence="7">DE</strain>
        <tissue evidence="7">Muscle</tissue>
    </source>
</reference>
<evidence type="ECO:0000259" key="6">
    <source>
        <dbReference type="PROSITE" id="PS50023"/>
    </source>
</evidence>
<name>A0AAD9B9C2_DISEL</name>
<dbReference type="AlphaFoldDB" id="A0AAD9B9C2"/>
<feature type="compositionally biased region" description="Basic and acidic residues" evidence="5">
    <location>
        <begin position="94"/>
        <end position="107"/>
    </location>
</feature>
<feature type="domain" description="LIM zinc-binding" evidence="6">
    <location>
        <begin position="1"/>
        <end position="49"/>
    </location>
</feature>
<dbReference type="Gene3D" id="2.10.110.10">
    <property type="entry name" value="Cysteine Rich Protein"/>
    <property type="match status" value="1"/>
</dbReference>
<feature type="compositionally biased region" description="Polar residues" evidence="5">
    <location>
        <begin position="84"/>
        <end position="93"/>
    </location>
</feature>
<organism evidence="7 8">
    <name type="scientific">Dissostichus eleginoides</name>
    <name type="common">Patagonian toothfish</name>
    <name type="synonym">Dissostichus amissus</name>
    <dbReference type="NCBI Taxonomy" id="100907"/>
    <lineage>
        <taxon>Eukaryota</taxon>
        <taxon>Metazoa</taxon>
        <taxon>Chordata</taxon>
        <taxon>Craniata</taxon>
        <taxon>Vertebrata</taxon>
        <taxon>Euteleostomi</taxon>
        <taxon>Actinopterygii</taxon>
        <taxon>Neopterygii</taxon>
        <taxon>Teleostei</taxon>
        <taxon>Neoteleostei</taxon>
        <taxon>Acanthomorphata</taxon>
        <taxon>Eupercaria</taxon>
        <taxon>Perciformes</taxon>
        <taxon>Notothenioidei</taxon>
        <taxon>Nototheniidae</taxon>
        <taxon>Dissostichus</taxon>
    </lineage>
</organism>
<feature type="compositionally biased region" description="Polar residues" evidence="5">
    <location>
        <begin position="457"/>
        <end position="482"/>
    </location>
</feature>
<dbReference type="PROSITE" id="PS50023">
    <property type="entry name" value="LIM_DOMAIN_2"/>
    <property type="match status" value="1"/>
</dbReference>
<feature type="compositionally biased region" description="Acidic residues" evidence="5">
    <location>
        <begin position="584"/>
        <end position="594"/>
    </location>
</feature>
<feature type="region of interest" description="Disordered" evidence="5">
    <location>
        <begin position="189"/>
        <end position="237"/>
    </location>
</feature>
<sequence length="858" mass="94680">MEKMVANKLILHNNCFCCKHCKKKLSIHNYSSLYGECYCISHYQQLFKRSGNYDEGFGHKQHKDRWLQKNKEIEETDNRPTPKIQKNSSNTSNDSRESTDSVRRSARDIGCNSSADVNGKLKRSWPPEKKRPGVNPAQLSYVQNKTSDIGKALTSEHQKSDNNQLKINHGGEIHDKVKALSSSIISGIKERSKTTGHNSAEKLPPGETKSRSDQTNDSISPRVLNFSSPYKEKGSTVTNMKTAQKNVALTSKTNFNPTSSRPDAYPNKAKKSVRFASNVDVAQYDLSLQLTTGAKCEDHSMHLSDQTEQNKVNEYEDIQYVGDNSNLHHLSFELSKEQSQSEVYLEIHEYNSHEKTQSTSNQEPDVKVESSQETDTTVLNGVVDKVEEPLDSQSFTETLNSAQEVLKHKEPSEMCQVNPENPCDSESPITLQSPAGLMTGQEASLKGNTELIQKMESGNDQETGSIPKTPVARTNSLKGFSKQTEKTKVRLGSWSKGKSPMSKLFTSGGSDKTNKVEPKYAKKTDVKPSGGLLGRLFQSSSEKAEDPTKLAVRNERNDKTTDDDKKREELREVLTEEKQKEGDMSEEPLQEQEPGDLLKERSNFPEQNTTVNTEESAQRSNELLDEGITDLCDGVILDLNQELATDSPNLFDLVNTTSDAFVSSLSDTALPEVAPTDTFSLLDNHPIPPQNDLILGLTDQLIVPASAPVNQEEDQSHFTTNSQREDQEADFDIFGSNNALFTQPHQGGADSSSNQPTAFSDDIFGSSDVLTVLPSTPATSNSLYDWFGSDSASVAPPSAPTGLFADDIFASEPKLLAVSEPSDVNLFVDSLLVSDNSSTEQTAESTVTNSNWMDDLLG</sequence>
<dbReference type="InterPro" id="IPR001781">
    <property type="entry name" value="Znf_LIM"/>
</dbReference>
<evidence type="ECO:0000256" key="3">
    <source>
        <dbReference type="ARBA" id="ARBA00023038"/>
    </source>
</evidence>
<keyword evidence="3 4" id="KW-0440">LIM domain</keyword>
<evidence type="ECO:0000256" key="1">
    <source>
        <dbReference type="ARBA" id="ARBA00022723"/>
    </source>
</evidence>
<feature type="region of interest" description="Disordered" evidence="5">
    <location>
        <begin position="72"/>
        <end position="141"/>
    </location>
</feature>
<evidence type="ECO:0000313" key="8">
    <source>
        <dbReference type="Proteomes" id="UP001228049"/>
    </source>
</evidence>
<keyword evidence="2 4" id="KW-0862">Zinc</keyword>
<gene>
    <name evidence="7" type="ORF">KUDE01_027660</name>
</gene>
<feature type="compositionally biased region" description="Basic and acidic residues" evidence="5">
    <location>
        <begin position="542"/>
        <end position="583"/>
    </location>
</feature>
<feature type="compositionally biased region" description="Polar residues" evidence="5">
    <location>
        <begin position="838"/>
        <end position="852"/>
    </location>
</feature>
<evidence type="ECO:0000256" key="5">
    <source>
        <dbReference type="SAM" id="MobiDB-lite"/>
    </source>
</evidence>
<feature type="region of interest" description="Disordered" evidence="5">
    <location>
        <begin position="457"/>
        <end position="620"/>
    </location>
</feature>
<feature type="compositionally biased region" description="Basic and acidic residues" evidence="5">
    <location>
        <begin position="512"/>
        <end position="526"/>
    </location>
</feature>
<accession>A0AAD9B9C2</accession>
<proteinExistence type="predicted"/>
<evidence type="ECO:0000313" key="7">
    <source>
        <dbReference type="EMBL" id="KAK1879540.1"/>
    </source>
</evidence>
<keyword evidence="1 4" id="KW-0479">Metal-binding</keyword>
<dbReference type="EMBL" id="JASDAP010000026">
    <property type="protein sequence ID" value="KAK1879540.1"/>
    <property type="molecule type" value="Genomic_DNA"/>
</dbReference>
<feature type="region of interest" description="Disordered" evidence="5">
    <location>
        <begin position="838"/>
        <end position="858"/>
    </location>
</feature>